<dbReference type="EMBL" id="FOVF01000011">
    <property type="protein sequence ID" value="SFN27839.1"/>
    <property type="molecule type" value="Genomic_DNA"/>
</dbReference>
<feature type="chain" id="PRO_5011550104" description="PEP-CTERM protein-sorting domain-containing protein" evidence="3">
    <location>
        <begin position="33"/>
        <end position="374"/>
    </location>
</feature>
<accession>A0A1I4XRC4</accession>
<name>A0A1I4XRC4_9GAMM</name>
<gene>
    <name evidence="4" type="ORF">SAMN05216289_11138</name>
</gene>
<feature type="transmembrane region" description="Helical" evidence="2">
    <location>
        <begin position="343"/>
        <end position="364"/>
    </location>
</feature>
<keyword evidence="5" id="KW-1185">Reference proteome</keyword>
<evidence type="ECO:0000256" key="1">
    <source>
        <dbReference type="SAM" id="MobiDB-lite"/>
    </source>
</evidence>
<sequence>MNKLGGFSRLKGMAAASAIGIAGLAGGNVARAASTGIPVNITRGAAFWSSVDNNTSFPSSSTVTTTNGDVYTTDVTAFGIQDATLAGPASSFFSDGVDNALILAVNGNLFVNPDSTVDLTGDTLTTDTATIVPGVDAQIRYNFFPGRPVVRGLFSLTNTTGAPISVNAAILGDYGSDSNTTVRATSNGDTAIDTNDFWYMTDDLSAPTSPNGVVVNPRKVEAPNGLPDPRITLSRYGAGASVIPFNALTPGTPGPAIATFGLRYPVTIAAGQTVRIMVFMELSDSTIPETTAVADAADFESLAALQTAGLLSGLSPTEQSEIVNYGQGGPPPPPAVPPASLPAASPTGLAALLAALGGLGFFELRRRRKLGLTR</sequence>
<dbReference type="STRING" id="578942.SAMN05216289_11138"/>
<keyword evidence="3" id="KW-0732">Signal</keyword>
<evidence type="ECO:0000256" key="3">
    <source>
        <dbReference type="SAM" id="SignalP"/>
    </source>
</evidence>
<dbReference type="RefSeq" id="WP_139224932.1">
    <property type="nucleotide sequence ID" value="NZ_FOVF01000011.1"/>
</dbReference>
<feature type="compositionally biased region" description="Pro residues" evidence="1">
    <location>
        <begin position="329"/>
        <end position="340"/>
    </location>
</feature>
<reference evidence="4 5" key="1">
    <citation type="submission" date="2016-10" db="EMBL/GenBank/DDBJ databases">
        <authorList>
            <person name="de Groot N.N."/>
        </authorList>
    </citation>
    <scope>NUCLEOTIDE SEQUENCE [LARGE SCALE GENOMIC DNA]</scope>
    <source>
        <strain evidence="4 5">CGMCC 1.7659</strain>
    </source>
</reference>
<keyword evidence="2" id="KW-0472">Membrane</keyword>
<keyword evidence="2" id="KW-1133">Transmembrane helix</keyword>
<evidence type="ECO:0000256" key="2">
    <source>
        <dbReference type="SAM" id="Phobius"/>
    </source>
</evidence>
<evidence type="ECO:0000313" key="5">
    <source>
        <dbReference type="Proteomes" id="UP000198575"/>
    </source>
</evidence>
<feature type="region of interest" description="Disordered" evidence="1">
    <location>
        <begin position="320"/>
        <end position="341"/>
    </location>
</feature>
<organism evidence="4 5">
    <name type="scientific">Dokdonella immobilis</name>
    <dbReference type="NCBI Taxonomy" id="578942"/>
    <lineage>
        <taxon>Bacteria</taxon>
        <taxon>Pseudomonadati</taxon>
        <taxon>Pseudomonadota</taxon>
        <taxon>Gammaproteobacteria</taxon>
        <taxon>Lysobacterales</taxon>
        <taxon>Rhodanobacteraceae</taxon>
        <taxon>Dokdonella</taxon>
    </lineage>
</organism>
<keyword evidence="2" id="KW-0812">Transmembrane</keyword>
<protein>
    <recommendedName>
        <fullName evidence="6">PEP-CTERM protein-sorting domain-containing protein</fullName>
    </recommendedName>
</protein>
<evidence type="ECO:0000313" key="4">
    <source>
        <dbReference type="EMBL" id="SFN27839.1"/>
    </source>
</evidence>
<evidence type="ECO:0008006" key="6">
    <source>
        <dbReference type="Google" id="ProtNLM"/>
    </source>
</evidence>
<dbReference type="Proteomes" id="UP000198575">
    <property type="component" value="Unassembled WGS sequence"/>
</dbReference>
<dbReference type="AlphaFoldDB" id="A0A1I4XRC4"/>
<proteinExistence type="predicted"/>
<feature type="signal peptide" evidence="3">
    <location>
        <begin position="1"/>
        <end position="32"/>
    </location>
</feature>
<dbReference type="OrthoDB" id="9964173at2"/>